<dbReference type="GeneID" id="93485705"/>
<dbReference type="PANTHER" id="PTHR30213:SF0">
    <property type="entry name" value="UPF0761 MEMBRANE PROTEIN YIHY"/>
    <property type="match status" value="1"/>
</dbReference>
<dbReference type="InterPro" id="IPR017039">
    <property type="entry name" value="Virul_fac_BrkB"/>
</dbReference>
<name>A0A841R2P9_9FIRM</name>
<dbReference type="EMBL" id="JACHHI010000002">
    <property type="protein sequence ID" value="MBB6477397.1"/>
    <property type="molecule type" value="Genomic_DNA"/>
</dbReference>
<dbReference type="NCBIfam" id="TIGR00765">
    <property type="entry name" value="yihY_not_rbn"/>
    <property type="match status" value="1"/>
</dbReference>
<dbReference type="AlphaFoldDB" id="A0A841R2P9"/>
<feature type="transmembrane region" description="Helical" evidence="6">
    <location>
        <begin position="50"/>
        <end position="72"/>
    </location>
</feature>
<dbReference type="RefSeq" id="WP_159823143.1">
    <property type="nucleotide sequence ID" value="NZ_CABWNB010000003.1"/>
</dbReference>
<keyword evidence="2" id="KW-1003">Cell membrane</keyword>
<evidence type="ECO:0000313" key="7">
    <source>
        <dbReference type="EMBL" id="MBB6477397.1"/>
    </source>
</evidence>
<feature type="transmembrane region" description="Helical" evidence="6">
    <location>
        <begin position="152"/>
        <end position="175"/>
    </location>
</feature>
<feature type="transmembrane region" description="Helical" evidence="6">
    <location>
        <begin position="195"/>
        <end position="216"/>
    </location>
</feature>
<evidence type="ECO:0000313" key="8">
    <source>
        <dbReference type="Proteomes" id="UP000591941"/>
    </source>
</evidence>
<feature type="transmembrane region" description="Helical" evidence="6">
    <location>
        <begin position="228"/>
        <end position="251"/>
    </location>
</feature>
<dbReference type="OrthoDB" id="9775903at2"/>
<comment type="subcellular location">
    <subcellularLocation>
        <location evidence="1">Cell membrane</location>
        <topology evidence="1">Multi-pass membrane protein</topology>
    </subcellularLocation>
</comment>
<keyword evidence="8" id="KW-1185">Reference proteome</keyword>
<dbReference type="GO" id="GO:0005886">
    <property type="term" value="C:plasma membrane"/>
    <property type="evidence" value="ECO:0007669"/>
    <property type="project" value="UniProtKB-SubCell"/>
</dbReference>
<evidence type="ECO:0000256" key="3">
    <source>
        <dbReference type="ARBA" id="ARBA00022692"/>
    </source>
</evidence>
<keyword evidence="3 6" id="KW-0812">Transmembrane</keyword>
<evidence type="ECO:0000256" key="2">
    <source>
        <dbReference type="ARBA" id="ARBA00022475"/>
    </source>
</evidence>
<keyword evidence="5 6" id="KW-0472">Membrane</keyword>
<comment type="caution">
    <text evidence="7">The sequence shown here is derived from an EMBL/GenBank/DDBJ whole genome shotgun (WGS) entry which is preliminary data.</text>
</comment>
<keyword evidence="4 6" id="KW-1133">Transmembrane helix</keyword>
<dbReference type="Proteomes" id="UP000591941">
    <property type="component" value="Unassembled WGS sequence"/>
</dbReference>
<sequence>MDPWVVMRHRLNEAQWFKRLRDSRALYIGKRLYQRYMDDDVGMLAAAATYYLILALVPFMIFLFNIILFVAASQIDTVLRYMQYLPGDVPATLAPVVTDIIEQRSTTVLSIGLLLALWSSSKGIDTLIRATDIAFQTGKNVQSYIRVKTKSILFTLLIVGTMLASLGITVFGNLIVKTFMGVLGLTKEFLFFWRIGTYLIPFVAMILVLAVFYRYAPRFVEHEGRTPWSHTLTSAAIVTTIWVAMTGAYGFYVSNIANMGATYGSLVGLMILFIWLNLTSLIFIMGAEFIAAFDDMHLFFTVPRRKDYQTEDFRIV</sequence>
<evidence type="ECO:0000256" key="4">
    <source>
        <dbReference type="ARBA" id="ARBA00022989"/>
    </source>
</evidence>
<feature type="transmembrane region" description="Helical" evidence="6">
    <location>
        <begin position="263"/>
        <end position="287"/>
    </location>
</feature>
<proteinExistence type="predicted"/>
<dbReference type="PIRSF" id="PIRSF035875">
    <property type="entry name" value="RNase_BN"/>
    <property type="match status" value="1"/>
</dbReference>
<protein>
    <submittedName>
        <fullName evidence="7">Membrane protein</fullName>
    </submittedName>
</protein>
<organism evidence="7 8">
    <name type="scientific">Negativicoccus succinicivorans</name>
    <dbReference type="NCBI Taxonomy" id="620903"/>
    <lineage>
        <taxon>Bacteria</taxon>
        <taxon>Bacillati</taxon>
        <taxon>Bacillota</taxon>
        <taxon>Negativicutes</taxon>
        <taxon>Veillonellales</taxon>
        <taxon>Veillonellaceae</taxon>
        <taxon>Negativicoccus</taxon>
    </lineage>
</organism>
<evidence type="ECO:0000256" key="6">
    <source>
        <dbReference type="SAM" id="Phobius"/>
    </source>
</evidence>
<evidence type="ECO:0000256" key="1">
    <source>
        <dbReference type="ARBA" id="ARBA00004651"/>
    </source>
</evidence>
<accession>A0A841R2P9</accession>
<evidence type="ECO:0000256" key="5">
    <source>
        <dbReference type="ARBA" id="ARBA00023136"/>
    </source>
</evidence>
<gene>
    <name evidence="7" type="ORF">HNR45_000427</name>
</gene>
<dbReference type="Pfam" id="PF03631">
    <property type="entry name" value="Virul_fac_BrkB"/>
    <property type="match status" value="1"/>
</dbReference>
<reference evidence="7 8" key="1">
    <citation type="submission" date="2020-08" db="EMBL/GenBank/DDBJ databases">
        <title>Genomic Encyclopedia of Type Strains, Phase IV (KMG-IV): sequencing the most valuable type-strain genomes for metagenomic binning, comparative biology and taxonomic classification.</title>
        <authorList>
            <person name="Goeker M."/>
        </authorList>
    </citation>
    <scope>NUCLEOTIDE SEQUENCE [LARGE SCALE GENOMIC DNA]</scope>
    <source>
        <strain evidence="7 8">DSM 21255</strain>
    </source>
</reference>
<dbReference type="PANTHER" id="PTHR30213">
    <property type="entry name" value="INNER MEMBRANE PROTEIN YHJD"/>
    <property type="match status" value="1"/>
</dbReference>